<dbReference type="EMBL" id="FNGF01000002">
    <property type="protein sequence ID" value="SDK87727.1"/>
    <property type="molecule type" value="Genomic_DNA"/>
</dbReference>
<sequence>MRIAVPLLVLLLALAGCTGPDTTVTLDAETVTVTVGETLRVDLGEVNDSVGDNWFLVDGADTGVLADAGSETEGDTSCEGDGCGGILYWDFEATAAGATTLQFQYCFRTGLDDCVGDADGNPPADPVALAVTVTD</sequence>
<evidence type="ECO:0000256" key="1">
    <source>
        <dbReference type="ARBA" id="ARBA00022690"/>
    </source>
</evidence>
<dbReference type="Gene3D" id="2.60.40.2020">
    <property type="match status" value="1"/>
</dbReference>
<dbReference type="Proteomes" id="UP000198662">
    <property type="component" value="Unassembled WGS sequence"/>
</dbReference>
<dbReference type="SUPFAM" id="SSF141066">
    <property type="entry name" value="ICP-like"/>
    <property type="match status" value="1"/>
</dbReference>
<evidence type="ECO:0000313" key="5">
    <source>
        <dbReference type="EMBL" id="SDK87727.1"/>
    </source>
</evidence>
<evidence type="ECO:0000259" key="4">
    <source>
        <dbReference type="Pfam" id="PF09394"/>
    </source>
</evidence>
<gene>
    <name evidence="5" type="ORF">SAMN05216298_1789</name>
</gene>
<dbReference type="PROSITE" id="PS51257">
    <property type="entry name" value="PROKAR_LIPOPROTEIN"/>
    <property type="match status" value="1"/>
</dbReference>
<organism evidence="5 6">
    <name type="scientific">Glycomyces sambucus</name>
    <dbReference type="NCBI Taxonomy" id="380244"/>
    <lineage>
        <taxon>Bacteria</taxon>
        <taxon>Bacillati</taxon>
        <taxon>Actinomycetota</taxon>
        <taxon>Actinomycetes</taxon>
        <taxon>Glycomycetales</taxon>
        <taxon>Glycomycetaceae</taxon>
        <taxon>Glycomyces</taxon>
    </lineage>
</organism>
<dbReference type="InterPro" id="IPR018990">
    <property type="entry name" value="Prot_inh_I42_chagasin"/>
</dbReference>
<name>A0A1G9FHA7_9ACTN</name>
<reference evidence="6" key="1">
    <citation type="submission" date="2016-10" db="EMBL/GenBank/DDBJ databases">
        <authorList>
            <person name="Varghese N."/>
            <person name="Submissions S."/>
        </authorList>
    </citation>
    <scope>NUCLEOTIDE SEQUENCE [LARGE SCALE GENOMIC DNA]</scope>
    <source>
        <strain evidence="6">CGMCC 4.3147</strain>
    </source>
</reference>
<protein>
    <submittedName>
        <fullName evidence="5">Chagasin family peptidase inhibitor I42</fullName>
    </submittedName>
</protein>
<dbReference type="OrthoDB" id="5070557at2"/>
<dbReference type="RefSeq" id="WP_091046304.1">
    <property type="nucleotide sequence ID" value="NZ_FNGF01000002.1"/>
</dbReference>
<keyword evidence="3" id="KW-0732">Signal</keyword>
<dbReference type="GO" id="GO:0004869">
    <property type="term" value="F:cysteine-type endopeptidase inhibitor activity"/>
    <property type="evidence" value="ECO:0007669"/>
    <property type="project" value="UniProtKB-KW"/>
</dbReference>
<dbReference type="Pfam" id="PF09394">
    <property type="entry name" value="Inhibitor_I42"/>
    <property type="match status" value="1"/>
</dbReference>
<evidence type="ECO:0000256" key="3">
    <source>
        <dbReference type="SAM" id="SignalP"/>
    </source>
</evidence>
<feature type="signal peptide" evidence="3">
    <location>
        <begin position="1"/>
        <end position="18"/>
    </location>
</feature>
<keyword evidence="1" id="KW-0646">Protease inhibitor</keyword>
<evidence type="ECO:0000313" key="6">
    <source>
        <dbReference type="Proteomes" id="UP000198662"/>
    </source>
</evidence>
<evidence type="ECO:0000256" key="2">
    <source>
        <dbReference type="ARBA" id="ARBA00022704"/>
    </source>
</evidence>
<keyword evidence="6" id="KW-1185">Reference proteome</keyword>
<feature type="domain" description="Proteinase inhibitor I42 chagasin" evidence="4">
    <location>
        <begin position="32"/>
        <end position="108"/>
    </location>
</feature>
<dbReference type="InterPro" id="IPR036331">
    <property type="entry name" value="Chagasin-like_sf"/>
</dbReference>
<dbReference type="AlphaFoldDB" id="A0A1G9FHA7"/>
<keyword evidence="2" id="KW-0789">Thiol protease inhibitor</keyword>
<feature type="chain" id="PRO_5039331628" evidence="3">
    <location>
        <begin position="19"/>
        <end position="135"/>
    </location>
</feature>
<accession>A0A1G9FHA7</accession>
<proteinExistence type="predicted"/>